<keyword evidence="2" id="KW-1185">Reference proteome</keyword>
<feature type="non-terminal residue" evidence="1">
    <location>
        <position position="59"/>
    </location>
</feature>
<dbReference type="AlphaFoldDB" id="A0A7D9KWP3"/>
<proteinExistence type="predicted"/>
<sequence>VKDERGNFKIPSIREDGREKSKSGTVKANERECDGAIKRKTVASDERTNDLKELHQERR</sequence>
<protein>
    <submittedName>
        <fullName evidence="1">Uncharacterized protein</fullName>
    </submittedName>
</protein>
<organism evidence="1 2">
    <name type="scientific">Paramuricea clavata</name>
    <name type="common">Red gorgonian</name>
    <name type="synonym">Violescent sea-whip</name>
    <dbReference type="NCBI Taxonomy" id="317549"/>
    <lineage>
        <taxon>Eukaryota</taxon>
        <taxon>Metazoa</taxon>
        <taxon>Cnidaria</taxon>
        <taxon>Anthozoa</taxon>
        <taxon>Octocorallia</taxon>
        <taxon>Malacalcyonacea</taxon>
        <taxon>Plexauridae</taxon>
        <taxon>Paramuricea</taxon>
    </lineage>
</organism>
<feature type="non-terminal residue" evidence="1">
    <location>
        <position position="1"/>
    </location>
</feature>
<dbReference type="Proteomes" id="UP001152795">
    <property type="component" value="Unassembled WGS sequence"/>
</dbReference>
<comment type="caution">
    <text evidence="1">The sequence shown here is derived from an EMBL/GenBank/DDBJ whole genome shotgun (WGS) entry which is preliminary data.</text>
</comment>
<name>A0A7D9KWP3_PARCT</name>
<dbReference type="EMBL" id="CACRXK020011635">
    <property type="protein sequence ID" value="CAB4021810.1"/>
    <property type="molecule type" value="Genomic_DNA"/>
</dbReference>
<evidence type="ECO:0000313" key="1">
    <source>
        <dbReference type="EMBL" id="CAB4021810.1"/>
    </source>
</evidence>
<evidence type="ECO:0000313" key="2">
    <source>
        <dbReference type="Proteomes" id="UP001152795"/>
    </source>
</evidence>
<accession>A0A7D9KWP3</accession>
<dbReference type="OrthoDB" id="63972at2759"/>
<reference evidence="1" key="1">
    <citation type="submission" date="2020-04" db="EMBL/GenBank/DDBJ databases">
        <authorList>
            <person name="Alioto T."/>
            <person name="Alioto T."/>
            <person name="Gomez Garrido J."/>
        </authorList>
    </citation>
    <scope>NUCLEOTIDE SEQUENCE</scope>
    <source>
        <strain evidence="1">A484AB</strain>
    </source>
</reference>
<gene>
    <name evidence="1" type="ORF">PACLA_8A036965</name>
</gene>